<dbReference type="OMA" id="LISHAVW"/>
<dbReference type="InterPro" id="IPR000092">
    <property type="entry name" value="Polyprenyl_synt"/>
</dbReference>
<dbReference type="STRING" id="554155.C5FFV6"/>
<dbReference type="InterPro" id="IPR033749">
    <property type="entry name" value="Polyprenyl_synt_CS"/>
</dbReference>
<dbReference type="VEuPathDB" id="FungiDB:MCYG_02460"/>
<dbReference type="HOGENOM" id="CLU_014015_6_0_1"/>
<dbReference type="GO" id="GO:0008299">
    <property type="term" value="P:isoprenoid biosynthetic process"/>
    <property type="evidence" value="ECO:0007669"/>
    <property type="project" value="InterPro"/>
</dbReference>
<keyword evidence="3" id="KW-0460">Magnesium</keyword>
<dbReference type="PROSITE" id="PS00444">
    <property type="entry name" value="POLYPRENYL_SYNTHASE_2"/>
    <property type="match status" value="1"/>
</dbReference>
<keyword evidence="2" id="KW-0479">Metal-binding</keyword>
<dbReference type="AlphaFoldDB" id="C5FFV6"/>
<evidence type="ECO:0000256" key="2">
    <source>
        <dbReference type="ARBA" id="ARBA00022723"/>
    </source>
</evidence>
<dbReference type="GO" id="GO:0046872">
    <property type="term" value="F:metal ion binding"/>
    <property type="evidence" value="ECO:0007669"/>
    <property type="project" value="UniProtKB-KW"/>
</dbReference>
<dbReference type="SUPFAM" id="SSF48576">
    <property type="entry name" value="Terpenoid synthases"/>
    <property type="match status" value="1"/>
</dbReference>
<evidence type="ECO:0000256" key="3">
    <source>
        <dbReference type="ARBA" id="ARBA00022842"/>
    </source>
</evidence>
<dbReference type="eggNOG" id="KOG0777">
    <property type="taxonomic scope" value="Eukaryota"/>
</dbReference>
<feature type="region of interest" description="Disordered" evidence="5">
    <location>
        <begin position="1"/>
        <end position="55"/>
    </location>
</feature>
<sequence>MACTPLKRSLDQSIGASSPSIRNPSHALADSVSSTSSWSTSAIPQTPKTLVPDDKCGDSIDSKLSMEWSPTNERAIREPYDYIAALPGKEIRRKLLDAFNVWLKVDEESCEIIARTITMAHNASLMIDDIQDNSQLRRGVPTAHRVYGIAQTINAANYVYFQAQQELMRLKNWPQALAIFNDELINLHRGQGMELFWRDNFQPPSEGDYLQMIANKTGGLFRLILRLLQCASTRVVDITPLANVVGLFFQILDDYKNMVDDKMAAQKGYCDDLTEGKFSFPICHAIWTESSRKDDILDILRMKTEDDTLKACAVTSLRQSGSFGYTRQVLEQLNKRARELLLDLKVPNPKLEALLDTLVKSFEACH</sequence>
<accession>C5FFV6</accession>
<name>C5FFV6_ARTOC</name>
<evidence type="ECO:0000256" key="5">
    <source>
        <dbReference type="SAM" id="MobiDB-lite"/>
    </source>
</evidence>
<dbReference type="GO" id="GO:0004659">
    <property type="term" value="F:prenyltransferase activity"/>
    <property type="evidence" value="ECO:0007669"/>
    <property type="project" value="InterPro"/>
</dbReference>
<dbReference type="GO" id="GO:0046165">
    <property type="term" value="P:alcohol biosynthetic process"/>
    <property type="evidence" value="ECO:0007669"/>
    <property type="project" value="UniProtKB-ARBA"/>
</dbReference>
<evidence type="ECO:0000256" key="1">
    <source>
        <dbReference type="ARBA" id="ARBA00022679"/>
    </source>
</evidence>
<dbReference type="Gene3D" id="1.10.600.10">
    <property type="entry name" value="Farnesyl Diphosphate Synthase"/>
    <property type="match status" value="1"/>
</dbReference>
<dbReference type="GeneID" id="9223385"/>
<dbReference type="SFLD" id="SFLDS00005">
    <property type="entry name" value="Isoprenoid_Synthase_Type_I"/>
    <property type="match status" value="1"/>
</dbReference>
<dbReference type="Proteomes" id="UP000002035">
    <property type="component" value="Unassembled WGS sequence"/>
</dbReference>
<dbReference type="InterPro" id="IPR008949">
    <property type="entry name" value="Isoprenoid_synthase_dom_sf"/>
</dbReference>
<dbReference type="Pfam" id="PF00348">
    <property type="entry name" value="polyprenyl_synt"/>
    <property type="match status" value="1"/>
</dbReference>
<feature type="compositionally biased region" description="Polar residues" evidence="5">
    <location>
        <begin position="11"/>
        <end position="23"/>
    </location>
</feature>
<feature type="compositionally biased region" description="Low complexity" evidence="5">
    <location>
        <begin position="31"/>
        <end position="41"/>
    </location>
</feature>
<proteinExistence type="inferred from homology"/>
<reference evidence="7" key="1">
    <citation type="journal article" date="2012" name="MBio">
        <title>Comparative genome analysis of Trichophyton rubrum and related dermatophytes reveals candidate genes involved in infection.</title>
        <authorList>
            <person name="Martinez D.A."/>
            <person name="Oliver B.G."/>
            <person name="Graeser Y."/>
            <person name="Goldberg J.M."/>
            <person name="Li W."/>
            <person name="Martinez-Rossi N.M."/>
            <person name="Monod M."/>
            <person name="Shelest E."/>
            <person name="Barton R.C."/>
            <person name="Birch E."/>
            <person name="Brakhage A.A."/>
            <person name="Chen Z."/>
            <person name="Gurr S.J."/>
            <person name="Heiman D."/>
            <person name="Heitman J."/>
            <person name="Kosti I."/>
            <person name="Rossi A."/>
            <person name="Saif S."/>
            <person name="Samalova M."/>
            <person name="Saunders C.W."/>
            <person name="Shea T."/>
            <person name="Summerbell R.C."/>
            <person name="Xu J."/>
            <person name="Young S."/>
            <person name="Zeng Q."/>
            <person name="Birren B.W."/>
            <person name="Cuomo C.A."/>
            <person name="White T.C."/>
        </authorList>
    </citation>
    <scope>NUCLEOTIDE SEQUENCE [LARGE SCALE GENOMIC DNA]</scope>
    <source>
        <strain evidence="7">ATCC MYA-4605 / CBS 113480</strain>
    </source>
</reference>
<dbReference type="CDD" id="cd00685">
    <property type="entry name" value="Trans_IPPS_HT"/>
    <property type="match status" value="1"/>
</dbReference>
<dbReference type="PANTHER" id="PTHR12001:SF44">
    <property type="entry name" value="GERANYLGERANYL PYROPHOSPHATE SYNTHASE"/>
    <property type="match status" value="1"/>
</dbReference>
<comment type="similarity">
    <text evidence="4">Belongs to the FPP/GGPP synthase family.</text>
</comment>
<evidence type="ECO:0000313" key="6">
    <source>
        <dbReference type="EMBL" id="EEQ29641.1"/>
    </source>
</evidence>
<evidence type="ECO:0000313" key="7">
    <source>
        <dbReference type="Proteomes" id="UP000002035"/>
    </source>
</evidence>
<dbReference type="OrthoDB" id="6921389at2759"/>
<keyword evidence="7" id="KW-1185">Reference proteome</keyword>
<protein>
    <submittedName>
        <fullName evidence="6">Geranylgeranyl pyrophosphate synthase</fullName>
    </submittedName>
</protein>
<dbReference type="PANTHER" id="PTHR12001">
    <property type="entry name" value="GERANYLGERANYL PYROPHOSPHATE SYNTHASE"/>
    <property type="match status" value="1"/>
</dbReference>
<dbReference type="PROSITE" id="PS00723">
    <property type="entry name" value="POLYPRENYL_SYNTHASE_1"/>
    <property type="match status" value="1"/>
</dbReference>
<keyword evidence="1 4" id="KW-0808">Transferase</keyword>
<evidence type="ECO:0000256" key="4">
    <source>
        <dbReference type="RuleBase" id="RU004466"/>
    </source>
</evidence>
<dbReference type="RefSeq" id="XP_002849526.1">
    <property type="nucleotide sequence ID" value="XM_002849480.1"/>
</dbReference>
<dbReference type="EMBL" id="DS995702">
    <property type="protein sequence ID" value="EEQ29641.1"/>
    <property type="molecule type" value="Genomic_DNA"/>
</dbReference>
<dbReference type="GO" id="GO:0043386">
    <property type="term" value="P:mycotoxin biosynthetic process"/>
    <property type="evidence" value="ECO:0007669"/>
    <property type="project" value="UniProtKB-ARBA"/>
</dbReference>
<organism evidence="6 7">
    <name type="scientific">Arthroderma otae (strain ATCC MYA-4605 / CBS 113480)</name>
    <name type="common">Microsporum canis</name>
    <dbReference type="NCBI Taxonomy" id="554155"/>
    <lineage>
        <taxon>Eukaryota</taxon>
        <taxon>Fungi</taxon>
        <taxon>Dikarya</taxon>
        <taxon>Ascomycota</taxon>
        <taxon>Pezizomycotina</taxon>
        <taxon>Eurotiomycetes</taxon>
        <taxon>Eurotiomycetidae</taxon>
        <taxon>Onygenales</taxon>
        <taxon>Arthrodermataceae</taxon>
        <taxon>Microsporum</taxon>
    </lineage>
</organism>
<gene>
    <name evidence="6" type="ORF">MCYG_02460</name>
</gene>